<protein>
    <submittedName>
        <fullName evidence="1">Uncharacterized protein</fullName>
    </submittedName>
</protein>
<keyword evidence="2" id="KW-1185">Reference proteome</keyword>
<name>A0A0K2D0L0_9CAUD</name>
<sequence length="62" mass="7210">MYYKINVSLDNWHFFATSDHSITSKVQLNKVLPIFKEKFPKSEGYSISVMLLKTVGEEIEID</sequence>
<reference evidence="1 2" key="1">
    <citation type="journal article" date="2015" name="Genome Announc.">
        <title>Genome Sequences of Two Bacillus cereus Group Bacteriophages, Eyuki and AvesoBmore.</title>
        <authorList>
            <person name="Erill I."/>
            <person name="Caruso S.M."/>
        </authorList>
    </citation>
    <scope>NUCLEOTIDE SEQUENCE [LARGE SCALE GENOMIC DNA]</scope>
</reference>
<evidence type="ECO:0000313" key="1">
    <source>
        <dbReference type="EMBL" id="ALA13258.1"/>
    </source>
</evidence>
<dbReference type="GeneID" id="26632857"/>
<dbReference type="EMBL" id="KT307976">
    <property type="protein sequence ID" value="ALA13258.1"/>
    <property type="molecule type" value="Genomic_DNA"/>
</dbReference>
<accession>A0A0K2D0L0</accession>
<evidence type="ECO:0000313" key="2">
    <source>
        <dbReference type="Proteomes" id="UP000204647"/>
    </source>
</evidence>
<dbReference type="KEGG" id="vg:26632857"/>
<dbReference type="Proteomes" id="UP000204647">
    <property type="component" value="Segment"/>
</dbReference>
<gene>
    <name evidence="1" type="ORF">AVESOBMORE_272</name>
</gene>
<dbReference type="RefSeq" id="YP_009206627.1">
    <property type="nucleotide sequence ID" value="NC_028887.1"/>
</dbReference>
<proteinExistence type="predicted"/>
<organism evidence="1 2">
    <name type="scientific">Bacillus phage AvesoBmore</name>
    <dbReference type="NCBI Taxonomy" id="1698451"/>
    <lineage>
        <taxon>Viruses</taxon>
        <taxon>Duplodnaviria</taxon>
        <taxon>Heunggongvirae</taxon>
        <taxon>Uroviricota</taxon>
        <taxon>Caudoviricetes</taxon>
        <taxon>Herelleviridae</taxon>
        <taxon>Bastillevirinae</taxon>
        <taxon>Bequatrovirus</taxon>
        <taxon>Bequatrovirus avesobmore</taxon>
    </lineage>
</organism>